<dbReference type="InterPro" id="IPR028884">
    <property type="entry name" value="Trm82"/>
</dbReference>
<comment type="subcellular location">
    <subcellularLocation>
        <location evidence="1">Nucleus</location>
    </subcellularLocation>
</comment>
<dbReference type="GO" id="GO:0043527">
    <property type="term" value="C:tRNA methyltransferase complex"/>
    <property type="evidence" value="ECO:0007669"/>
    <property type="project" value="TreeGrafter"/>
</dbReference>
<dbReference type="GO" id="GO:0005634">
    <property type="term" value="C:nucleus"/>
    <property type="evidence" value="ECO:0007669"/>
    <property type="project" value="UniProtKB-SubCell"/>
</dbReference>
<reference evidence="8" key="1">
    <citation type="journal article" date="2023" name="Commun. Biol.">
        <title>Genome analysis of Parmales, the sister group of diatoms, reveals the evolutionary specialization of diatoms from phago-mixotrophs to photoautotrophs.</title>
        <authorList>
            <person name="Ban H."/>
            <person name="Sato S."/>
            <person name="Yoshikawa S."/>
            <person name="Yamada K."/>
            <person name="Nakamura Y."/>
            <person name="Ichinomiya M."/>
            <person name="Sato N."/>
            <person name="Blanc-Mathieu R."/>
            <person name="Endo H."/>
            <person name="Kuwata A."/>
            <person name="Ogata H."/>
        </authorList>
    </citation>
    <scope>NUCLEOTIDE SEQUENCE [LARGE SCALE GENOMIC DNA]</scope>
</reference>
<dbReference type="Proteomes" id="UP001165065">
    <property type="component" value="Unassembled WGS sequence"/>
</dbReference>
<dbReference type="Gene3D" id="2.130.10.10">
    <property type="entry name" value="YVTN repeat-like/Quinoprotein amine dehydrogenase"/>
    <property type="match status" value="1"/>
</dbReference>
<evidence type="ECO:0000313" key="8">
    <source>
        <dbReference type="Proteomes" id="UP001165065"/>
    </source>
</evidence>
<dbReference type="PANTHER" id="PTHR16288:SF0">
    <property type="entry name" value="TRNA (GUANINE-N(7)-)-METHYLTRANSFERASE NON-CATALYTIC SUBUNIT WDR4"/>
    <property type="match status" value="1"/>
</dbReference>
<keyword evidence="8" id="KW-1185">Reference proteome</keyword>
<dbReference type="GO" id="GO:0006400">
    <property type="term" value="P:tRNA modification"/>
    <property type="evidence" value="ECO:0007669"/>
    <property type="project" value="TreeGrafter"/>
</dbReference>
<dbReference type="InterPro" id="IPR015943">
    <property type="entry name" value="WD40/YVTN_repeat-like_dom_sf"/>
</dbReference>
<evidence type="ECO:0000256" key="5">
    <source>
        <dbReference type="ARBA" id="ARBA00023242"/>
    </source>
</evidence>
<dbReference type="GO" id="GO:0005829">
    <property type="term" value="C:cytosol"/>
    <property type="evidence" value="ECO:0007669"/>
    <property type="project" value="TreeGrafter"/>
</dbReference>
<evidence type="ECO:0000256" key="2">
    <source>
        <dbReference type="ARBA" id="ARBA00022574"/>
    </source>
</evidence>
<dbReference type="EMBL" id="BRYA01000577">
    <property type="protein sequence ID" value="GMI23917.1"/>
    <property type="molecule type" value="Genomic_DNA"/>
</dbReference>
<feature type="region of interest" description="Disordered" evidence="6">
    <location>
        <begin position="205"/>
        <end position="234"/>
    </location>
</feature>
<dbReference type="SUPFAM" id="SSF50978">
    <property type="entry name" value="WD40 repeat-like"/>
    <property type="match status" value="1"/>
</dbReference>
<evidence type="ECO:0000256" key="4">
    <source>
        <dbReference type="ARBA" id="ARBA00022737"/>
    </source>
</evidence>
<dbReference type="GO" id="GO:0036265">
    <property type="term" value="P:RNA (guanine-N7)-methylation"/>
    <property type="evidence" value="ECO:0007669"/>
    <property type="project" value="InterPro"/>
</dbReference>
<evidence type="ECO:0000313" key="7">
    <source>
        <dbReference type="EMBL" id="GMI23917.1"/>
    </source>
</evidence>
<keyword evidence="3" id="KW-0819">tRNA processing</keyword>
<organism evidence="7 8">
    <name type="scientific">Triparma columacea</name>
    <dbReference type="NCBI Taxonomy" id="722753"/>
    <lineage>
        <taxon>Eukaryota</taxon>
        <taxon>Sar</taxon>
        <taxon>Stramenopiles</taxon>
        <taxon>Ochrophyta</taxon>
        <taxon>Bolidophyceae</taxon>
        <taxon>Parmales</taxon>
        <taxon>Triparmaceae</taxon>
        <taxon>Triparma</taxon>
    </lineage>
</organism>
<sequence length="267" mass="28507">MSTQKSRHLFSHTASIVTSILYLPLPQPLLITGDRDEKILAHSFPQSYSLERCMLKHKVYVTCLSAFTSTPSSSSSTPPTPLIVSGDGEGRVVMWSDYGKCVKWEWTDDTQLPISALAAISDGGAIIARDGKEEIVRLGPEGEVLGEIKGVGGVLGIEGLKDNRVAVLRSEEPYLTVVSGEGVVGKDILRGWDVGEVGRRTLCDLATTAPPGGEDGGGGKEEKGGKVKDGGGSNTAFVKAKKRVIVKGRMNDKGGEKAKRQKVEEEE</sequence>
<feature type="compositionally biased region" description="Basic and acidic residues" evidence="6">
    <location>
        <begin position="249"/>
        <end position="267"/>
    </location>
</feature>
<name>A0A9W7FYD8_9STRA</name>
<evidence type="ECO:0000256" key="1">
    <source>
        <dbReference type="ARBA" id="ARBA00004123"/>
    </source>
</evidence>
<dbReference type="AlphaFoldDB" id="A0A9W7FYD8"/>
<proteinExistence type="predicted"/>
<comment type="caution">
    <text evidence="7">The sequence shown here is derived from an EMBL/GenBank/DDBJ whole genome shotgun (WGS) entry which is preliminary data.</text>
</comment>
<protein>
    <submittedName>
        <fullName evidence="7">Uncharacterized protein</fullName>
    </submittedName>
</protein>
<feature type="compositionally biased region" description="Basic and acidic residues" evidence="6">
    <location>
        <begin position="217"/>
        <end position="229"/>
    </location>
</feature>
<evidence type="ECO:0000256" key="6">
    <source>
        <dbReference type="SAM" id="MobiDB-lite"/>
    </source>
</evidence>
<keyword evidence="4" id="KW-0677">Repeat</keyword>
<feature type="region of interest" description="Disordered" evidence="6">
    <location>
        <begin position="247"/>
        <end position="267"/>
    </location>
</feature>
<keyword evidence="5" id="KW-0539">Nucleus</keyword>
<accession>A0A9W7FYD8</accession>
<evidence type="ECO:0000256" key="3">
    <source>
        <dbReference type="ARBA" id="ARBA00022694"/>
    </source>
</evidence>
<dbReference type="InterPro" id="IPR036322">
    <property type="entry name" value="WD40_repeat_dom_sf"/>
</dbReference>
<keyword evidence="2" id="KW-0853">WD repeat</keyword>
<dbReference type="PANTHER" id="PTHR16288">
    <property type="entry name" value="WD40 REPEAT PROTEIN 4"/>
    <property type="match status" value="1"/>
</dbReference>
<gene>
    <name evidence="7" type="ORF">TrCOL_g7310</name>
</gene>